<name>A0A9W6FFM9_9FIRM</name>
<keyword evidence="5 7" id="KW-0460">Magnesium</keyword>
<keyword evidence="4 7" id="KW-0067">ATP-binding</keyword>
<dbReference type="InterPro" id="IPR002586">
    <property type="entry name" value="CobQ/CobB/MinD/ParA_Nub-bd_dom"/>
</dbReference>
<gene>
    <name evidence="7 10" type="primary">cbiA</name>
    <name evidence="10" type="ORF">Selli1_29750</name>
    <name evidence="11" type="ORF">Selli2_06460</name>
</gene>
<dbReference type="InterPro" id="IPR027417">
    <property type="entry name" value="P-loop_NTPase"/>
</dbReference>
<dbReference type="InterPro" id="IPR004484">
    <property type="entry name" value="CbiA/CobB_synth"/>
</dbReference>
<dbReference type="HAMAP" id="MF_00027">
    <property type="entry name" value="CobB_CbiA"/>
    <property type="match status" value="1"/>
</dbReference>
<dbReference type="GO" id="GO:0009236">
    <property type="term" value="P:cobalamin biosynthetic process"/>
    <property type="evidence" value="ECO:0007669"/>
    <property type="project" value="UniProtKB-UniRule"/>
</dbReference>
<dbReference type="CDD" id="cd03130">
    <property type="entry name" value="GATase1_CobB"/>
    <property type="match status" value="1"/>
</dbReference>
<evidence type="ECO:0000313" key="12">
    <source>
        <dbReference type="Proteomes" id="UP001145145"/>
    </source>
</evidence>
<feature type="domain" description="CobQ/CobB/MinD/ParA nucleotide binding" evidence="8">
    <location>
        <begin position="11"/>
        <end position="199"/>
    </location>
</feature>
<dbReference type="EMBL" id="BSCH01000003">
    <property type="protein sequence ID" value="GLG89219.1"/>
    <property type="molecule type" value="Genomic_DNA"/>
</dbReference>
<dbReference type="GO" id="GO:0042242">
    <property type="term" value="F:cobyrinic acid a,c-diamide synthase activity"/>
    <property type="evidence" value="ECO:0007669"/>
    <property type="project" value="UniProtKB-UniRule"/>
</dbReference>
<evidence type="ECO:0000259" key="8">
    <source>
        <dbReference type="Pfam" id="PF01656"/>
    </source>
</evidence>
<proteinExistence type="inferred from homology"/>
<reference evidence="11" key="3">
    <citation type="submission" date="2022-11" db="EMBL/GenBank/DDBJ databases">
        <title>Draft genome sequence of Sellimonas catena strain 18CBH55.</title>
        <authorList>
            <person name="Hisatomi A."/>
            <person name="Ohkuma M."/>
            <person name="Sakamoto M."/>
        </authorList>
    </citation>
    <scope>NUCLEOTIDE SEQUENCE</scope>
    <source>
        <strain evidence="11">18CBH55</strain>
    </source>
</reference>
<keyword evidence="12" id="KW-1185">Reference proteome</keyword>
<reference evidence="10" key="2">
    <citation type="submission" date="2022-11" db="EMBL/GenBank/DDBJ databases">
        <title>Draft genome sequence of Sellimonas catena strain 12EGH17.</title>
        <authorList>
            <person name="Atsushi H."/>
            <person name="Moriya O."/>
            <person name="Mitsuo S."/>
        </authorList>
    </citation>
    <scope>NUCLEOTIDE SEQUENCE</scope>
    <source>
        <strain evidence="10">12EGH17</strain>
    </source>
</reference>
<comment type="pathway">
    <text evidence="7">Cofactor biosynthesis; adenosylcobalamin biosynthesis; cob(II)yrinate a,c-diamide from sirohydrochlorin (anaerobic route): step 10/10.</text>
</comment>
<sequence>MSDTKKTGRLLIAGTGSGCGKTSIVCGLLRAYQKRGLALAACKCGPDYIDPLFHEKVLGIPSENLDLFFHEPGMQKQLLARHSRGADLVVAEGVMGYYDGMSLESPKGSTSEIASVLQMPVALVVPCRGMGHSVLALLKGYLEYETAGQIRAVILNGITGRTYEKLAPVLEQWLRENGHAVRLAGYLPKIADAELKSRHLGLILPEEVEALQEKLDLLAGQAEETLDLELLLQIAEEAPDLETGEQEAGEEEGTEKPKLRIAAAKDEAFCFYYKDNLELLRQLGCEIVPFSPLHDAVLPDGIDGLILAGGYPELYAKELSENVSMRESVLQSLKGGLPCLAECGGFLYLKEELEGEDGMMYPMTGFLKGRGYRTHTLGRFGYLTLEPKEELLFLKRGETIRGHEFHYWDCTENGDRCLAVKPDGQRSWECMEEKQQVFAGFAHISYDSNPAFAKRFVGCCLERREKGNAGDDMGK</sequence>
<dbReference type="Gene3D" id="3.40.50.880">
    <property type="match status" value="1"/>
</dbReference>
<keyword evidence="7" id="KW-0169">Cobalamin biosynthesis</keyword>
<accession>A0A9W6FFM9</accession>
<evidence type="ECO:0000256" key="2">
    <source>
        <dbReference type="ARBA" id="ARBA00022598"/>
    </source>
</evidence>
<comment type="domain">
    <text evidence="7">Comprises of two domains. The C-terminal domain contains the binding site for glutamine and catalyzes the hydrolysis of this substrate to glutamate and ammonia. The N-terminal domain is anticipated to bind ATP and cobyrinate and catalyzes the ultimate synthesis of the diamide product. The ammonia produced via the glutaminase domain is probably translocated to the adjacent domain via a molecular tunnel, where it reacts with an activated intermediate.</text>
</comment>
<dbReference type="Proteomes" id="UP001145145">
    <property type="component" value="Unassembled WGS sequence"/>
</dbReference>
<dbReference type="RefSeq" id="WP_281844469.1">
    <property type="nucleotide sequence ID" value="NZ_BSBO01000037.1"/>
</dbReference>
<protein>
    <recommendedName>
        <fullName evidence="7">Cobyrinate a,c-diamide synthase</fullName>
        <ecNumber evidence="7">6.3.5.11</ecNumber>
    </recommendedName>
    <alternativeName>
        <fullName evidence="7">Cobyrinic acid a,c-diamide synthetase</fullName>
    </alternativeName>
</protein>
<dbReference type="InterPro" id="IPR011698">
    <property type="entry name" value="GATase_3"/>
</dbReference>
<comment type="miscellaneous">
    <text evidence="7">The a and c carboxylates of cobyrinate are activated for nucleophilic attack via formation of a phosphorylated intermediate by ATP. CbiA catalyzes first the amidation of the c-carboxylate, and then that of the a-carboxylate.</text>
</comment>
<comment type="caution">
    <text evidence="10">The sequence shown here is derived from an EMBL/GenBank/DDBJ whole genome shotgun (WGS) entry which is preliminary data.</text>
</comment>
<reference evidence="11" key="4">
    <citation type="submission" date="2022-11" db="EMBL/GenBank/DDBJ databases">
        <title>Draft genome sequence of Sellimonas catena strain 18CBH55.</title>
        <authorList>
            <person name="Atsushi H."/>
            <person name="Moriya O."/>
            <person name="Mitsuo S."/>
        </authorList>
    </citation>
    <scope>NUCLEOTIDE SEQUENCE</scope>
    <source>
        <strain evidence="11">18CBH55</strain>
    </source>
</reference>
<dbReference type="GO" id="GO:0005524">
    <property type="term" value="F:ATP binding"/>
    <property type="evidence" value="ECO:0007669"/>
    <property type="project" value="UniProtKB-UniRule"/>
</dbReference>
<dbReference type="EC" id="6.3.5.11" evidence="7"/>
<evidence type="ECO:0000256" key="4">
    <source>
        <dbReference type="ARBA" id="ARBA00022840"/>
    </source>
</evidence>
<evidence type="ECO:0000313" key="10">
    <source>
        <dbReference type="EMBL" id="GLG05801.1"/>
    </source>
</evidence>
<keyword evidence="6 7" id="KW-0315">Glutamine amidotransferase</keyword>
<reference evidence="10 12" key="5">
    <citation type="journal article" date="2023" name="Int. J. Syst. Evol. Microbiol.">
        <title>Sellimonas catena sp. nov., isolated from human faeces.</title>
        <authorList>
            <person name="Hisatomi A."/>
            <person name="Ohkuma M."/>
            <person name="Sakamoto M."/>
        </authorList>
    </citation>
    <scope>NUCLEOTIDE SEQUENCE [LARGE SCALE GENOMIC DNA]</scope>
    <source>
        <strain evidence="10 12">12EGH17</strain>
        <strain evidence="11">18CBH55</strain>
    </source>
</reference>
<dbReference type="Gene3D" id="3.40.50.300">
    <property type="entry name" value="P-loop containing nucleotide triphosphate hydrolases"/>
    <property type="match status" value="2"/>
</dbReference>
<evidence type="ECO:0000256" key="5">
    <source>
        <dbReference type="ARBA" id="ARBA00022842"/>
    </source>
</evidence>
<comment type="function">
    <text evidence="7">Catalyzes the ATP-dependent amidation of the two carboxylate groups at positions a and c of cobyrinate, using either L-glutamine or ammonia as the nitrogen source.</text>
</comment>
<feature type="site" description="Increases nucleophilicity of active site Cys" evidence="7">
    <location>
        <position position="443"/>
    </location>
</feature>
<evidence type="ECO:0000256" key="7">
    <source>
        <dbReference type="HAMAP-Rule" id="MF_00027"/>
    </source>
</evidence>
<dbReference type="PANTHER" id="PTHR43873:SF1">
    <property type="entry name" value="COBYRINATE A,C-DIAMIDE SYNTHASE"/>
    <property type="match status" value="1"/>
</dbReference>
<organism evidence="10 12">
    <name type="scientific">Sellimonas catena</name>
    <dbReference type="NCBI Taxonomy" id="2994035"/>
    <lineage>
        <taxon>Bacteria</taxon>
        <taxon>Bacillati</taxon>
        <taxon>Bacillota</taxon>
        <taxon>Clostridia</taxon>
        <taxon>Lachnospirales</taxon>
        <taxon>Lachnospiraceae</taxon>
        <taxon>Sellimonas</taxon>
    </lineage>
</organism>
<dbReference type="Pfam" id="PF07685">
    <property type="entry name" value="GATase_3"/>
    <property type="match status" value="1"/>
</dbReference>
<dbReference type="NCBIfam" id="TIGR00379">
    <property type="entry name" value="cobB"/>
    <property type="match status" value="1"/>
</dbReference>
<feature type="domain" description="CobB/CobQ-like glutamine amidotransferase" evidence="9">
    <location>
        <begin position="260"/>
        <end position="449"/>
    </location>
</feature>
<evidence type="ECO:0000256" key="6">
    <source>
        <dbReference type="ARBA" id="ARBA00022962"/>
    </source>
</evidence>
<evidence type="ECO:0000259" key="9">
    <source>
        <dbReference type="Pfam" id="PF07685"/>
    </source>
</evidence>
<dbReference type="SUPFAM" id="SSF52317">
    <property type="entry name" value="Class I glutamine amidotransferase-like"/>
    <property type="match status" value="1"/>
</dbReference>
<comment type="catalytic activity">
    <reaction evidence="7">
        <text>cob(II)yrinate + 2 L-glutamine + 2 ATP + 2 H2O = cob(II)yrinate a,c diamide + 2 L-glutamate + 2 ADP + 2 phosphate + 2 H(+)</text>
        <dbReference type="Rhea" id="RHEA:26289"/>
        <dbReference type="ChEBI" id="CHEBI:15377"/>
        <dbReference type="ChEBI" id="CHEBI:15378"/>
        <dbReference type="ChEBI" id="CHEBI:29985"/>
        <dbReference type="ChEBI" id="CHEBI:30616"/>
        <dbReference type="ChEBI" id="CHEBI:43474"/>
        <dbReference type="ChEBI" id="CHEBI:58359"/>
        <dbReference type="ChEBI" id="CHEBI:58537"/>
        <dbReference type="ChEBI" id="CHEBI:58894"/>
        <dbReference type="ChEBI" id="CHEBI:456216"/>
        <dbReference type="EC" id="6.3.5.11"/>
    </reaction>
</comment>
<reference evidence="10" key="1">
    <citation type="submission" date="2022-11" db="EMBL/GenBank/DDBJ databases">
        <title>Draft genome sequence of Sellimonas catena strain 12EGH17.</title>
        <authorList>
            <person name="Hisatomi A."/>
            <person name="Ohkuma M."/>
            <person name="Sakamoto M."/>
        </authorList>
    </citation>
    <scope>NUCLEOTIDE SEQUENCE</scope>
    <source>
        <strain evidence="10">12EGH17</strain>
    </source>
</reference>
<evidence type="ECO:0000256" key="1">
    <source>
        <dbReference type="ARBA" id="ARBA00001946"/>
    </source>
</evidence>
<dbReference type="Pfam" id="PF01656">
    <property type="entry name" value="CbiA"/>
    <property type="match status" value="1"/>
</dbReference>
<dbReference type="InterPro" id="IPR029062">
    <property type="entry name" value="Class_I_gatase-like"/>
</dbReference>
<dbReference type="NCBIfam" id="NF002204">
    <property type="entry name" value="PRK01077.1"/>
    <property type="match status" value="1"/>
</dbReference>
<evidence type="ECO:0000313" key="11">
    <source>
        <dbReference type="EMBL" id="GLG89219.1"/>
    </source>
</evidence>
<dbReference type="AlphaFoldDB" id="A0A9W6FFM9"/>
<dbReference type="SUPFAM" id="SSF52540">
    <property type="entry name" value="P-loop containing nucleoside triphosphate hydrolases"/>
    <property type="match status" value="1"/>
</dbReference>
<dbReference type="PROSITE" id="PS51274">
    <property type="entry name" value="GATASE_COBBQ"/>
    <property type="match status" value="1"/>
</dbReference>
<comment type="cofactor">
    <cofactor evidence="1 7">
        <name>Mg(2+)</name>
        <dbReference type="ChEBI" id="CHEBI:18420"/>
    </cofactor>
</comment>
<dbReference type="Proteomes" id="UP001145094">
    <property type="component" value="Unassembled WGS sequence"/>
</dbReference>
<dbReference type="EMBL" id="BSBO01000037">
    <property type="protein sequence ID" value="GLG05801.1"/>
    <property type="molecule type" value="Genomic_DNA"/>
</dbReference>
<comment type="similarity">
    <text evidence="7">Belongs to the CobB/CbiA family.</text>
</comment>
<evidence type="ECO:0000256" key="3">
    <source>
        <dbReference type="ARBA" id="ARBA00022741"/>
    </source>
</evidence>
<keyword evidence="2 7" id="KW-0436">Ligase</keyword>
<keyword evidence="3 7" id="KW-0547">Nucleotide-binding</keyword>
<dbReference type="PANTHER" id="PTHR43873">
    <property type="entry name" value="COBYRINATE A,C-DIAMIDE SYNTHASE"/>
    <property type="match status" value="1"/>
</dbReference>
<feature type="active site" description="Nucleophile" evidence="7">
    <location>
        <position position="343"/>
    </location>
</feature>